<sequence>MKKREGDAGHVTLQFKHILRPPLELRLVSLKRKLSPLKGLVRGEYGLFSLSRDAGIDGRDPSKVDCAQAFTHEEEQKLKPYFSSWTAVSPPHKQKTCAKANDSLFGSSKFLSIR</sequence>
<dbReference type="AlphaFoldDB" id="A0A176VJA2"/>
<evidence type="ECO:0000313" key="1">
    <source>
        <dbReference type="EMBL" id="OAE21019.1"/>
    </source>
</evidence>
<gene>
    <name evidence="1" type="ORF">AXG93_606s1030</name>
</gene>
<keyword evidence="2" id="KW-1185">Reference proteome</keyword>
<accession>A0A176VJA2</accession>
<dbReference type="Proteomes" id="UP000077202">
    <property type="component" value="Unassembled WGS sequence"/>
</dbReference>
<protein>
    <submittedName>
        <fullName evidence="1">Uncharacterized protein</fullName>
    </submittedName>
</protein>
<organism evidence="1 2">
    <name type="scientific">Marchantia polymorpha subsp. ruderalis</name>
    <dbReference type="NCBI Taxonomy" id="1480154"/>
    <lineage>
        <taxon>Eukaryota</taxon>
        <taxon>Viridiplantae</taxon>
        <taxon>Streptophyta</taxon>
        <taxon>Embryophyta</taxon>
        <taxon>Marchantiophyta</taxon>
        <taxon>Marchantiopsida</taxon>
        <taxon>Marchantiidae</taxon>
        <taxon>Marchantiales</taxon>
        <taxon>Marchantiaceae</taxon>
        <taxon>Marchantia</taxon>
    </lineage>
</organism>
<dbReference type="EMBL" id="LVLJ01003548">
    <property type="protein sequence ID" value="OAE21019.1"/>
    <property type="molecule type" value="Genomic_DNA"/>
</dbReference>
<name>A0A176VJA2_MARPO</name>
<proteinExistence type="predicted"/>
<evidence type="ECO:0000313" key="2">
    <source>
        <dbReference type="Proteomes" id="UP000077202"/>
    </source>
</evidence>
<reference evidence="1" key="1">
    <citation type="submission" date="2016-03" db="EMBL/GenBank/DDBJ databases">
        <title>Mechanisms controlling the formation of the plant cell surface in tip-growing cells are functionally conserved among land plants.</title>
        <authorList>
            <person name="Honkanen S."/>
            <person name="Jones V.A."/>
            <person name="Morieri G."/>
            <person name="Champion C."/>
            <person name="Hetherington A.J."/>
            <person name="Kelly S."/>
            <person name="Saint-Marcoux D."/>
            <person name="Proust H."/>
            <person name="Prescott H."/>
            <person name="Dolan L."/>
        </authorList>
    </citation>
    <scope>NUCLEOTIDE SEQUENCE [LARGE SCALE GENOMIC DNA]</scope>
    <source>
        <tissue evidence="1">Whole gametophyte</tissue>
    </source>
</reference>
<comment type="caution">
    <text evidence="1">The sequence shown here is derived from an EMBL/GenBank/DDBJ whole genome shotgun (WGS) entry which is preliminary data.</text>
</comment>